<evidence type="ECO:0000313" key="3">
    <source>
        <dbReference type="Proteomes" id="UP000028926"/>
    </source>
</evidence>
<dbReference type="RefSeq" id="WP_038463741.1">
    <property type="nucleotide sequence ID" value="NZ_CP008941.1"/>
</dbReference>
<organism evidence="2 3">
    <name type="scientific">Candidatus Odyssella acanthamoebae</name>
    <dbReference type="NCBI Taxonomy" id="91604"/>
    <lineage>
        <taxon>Bacteria</taxon>
        <taxon>Pseudomonadati</taxon>
        <taxon>Pseudomonadota</taxon>
        <taxon>Alphaproteobacteria</taxon>
        <taxon>Holosporales</taxon>
        <taxon>Candidatus Paracaedibacteraceae</taxon>
        <taxon>Candidatus Odyssella</taxon>
    </lineage>
</organism>
<feature type="chain" id="PRO_5001717342" evidence="1">
    <location>
        <begin position="19"/>
        <end position="333"/>
    </location>
</feature>
<accession>A0A077AZ45</accession>
<dbReference type="KEGG" id="paca:ID47_03300"/>
<protein>
    <submittedName>
        <fullName evidence="2">Uncharacterized protein</fullName>
    </submittedName>
</protein>
<name>A0A077AZ45_9PROT</name>
<keyword evidence="3" id="KW-1185">Reference proteome</keyword>
<evidence type="ECO:0000313" key="2">
    <source>
        <dbReference type="EMBL" id="AIK95975.1"/>
    </source>
</evidence>
<dbReference type="Proteomes" id="UP000028926">
    <property type="component" value="Chromosome"/>
</dbReference>
<dbReference type="STRING" id="91604.ID47_03300"/>
<feature type="signal peptide" evidence="1">
    <location>
        <begin position="1"/>
        <end position="18"/>
    </location>
</feature>
<dbReference type="EMBL" id="CP008941">
    <property type="protein sequence ID" value="AIK95975.1"/>
    <property type="molecule type" value="Genomic_DNA"/>
</dbReference>
<proteinExistence type="predicted"/>
<dbReference type="AlphaFoldDB" id="A0A077AZ45"/>
<dbReference type="HOGENOM" id="CLU_833389_0_0_5"/>
<reference evidence="2 3" key="1">
    <citation type="submission" date="2014-07" db="EMBL/GenBank/DDBJ databases">
        <title>Comparative genomic insights into amoeba endosymbionts belonging to the families of Holosporaceae and Candidatus Midichloriaceae within Rickettsiales.</title>
        <authorList>
            <person name="Wang Z."/>
            <person name="Wu M."/>
        </authorList>
    </citation>
    <scope>NUCLEOTIDE SEQUENCE [LARGE SCALE GENOMIC DNA]</scope>
    <source>
        <strain evidence="2">PRA3</strain>
    </source>
</reference>
<evidence type="ECO:0000256" key="1">
    <source>
        <dbReference type="SAM" id="SignalP"/>
    </source>
</evidence>
<keyword evidence="1" id="KW-0732">Signal</keyword>
<sequence>MKYLVLFFLSISLSFASSYTFETFPREFQTVTLPLPYKEMTLEEARTTIFVPERAYTVLDDATPQITAVVGSISPCVFIGIRNNRSGRTIVAHKHYSNNLHHLFGVSKQELGSYEPQDIIAKLYTYNEILYCPIKEEPFWDELEDILGEKEVDEIYGDIDEEYEVDISAFEKEEEEIRKLHNGRNQKEELDFIKAQLIHEFNITNEAQVFTQVFTDTYKEDLGFYSLVEETVHTDSYLNVSNIAPIKENILRDYSQFPLNVEGRYAFHLFEAETLRLHIINKYNNSYPDDDVLDKALDTNNLLPFQKFNIFGPALHQLLQEARHKRRLHNMDI</sequence>
<gene>
    <name evidence="2" type="ORF">ID47_03300</name>
</gene>